<name>A0A9D4KH59_DREPO</name>
<evidence type="ECO:0000313" key="1">
    <source>
        <dbReference type="EMBL" id="KAH3839066.1"/>
    </source>
</evidence>
<reference evidence="1" key="1">
    <citation type="journal article" date="2019" name="bioRxiv">
        <title>The Genome of the Zebra Mussel, Dreissena polymorpha: A Resource for Invasive Species Research.</title>
        <authorList>
            <person name="McCartney M.A."/>
            <person name="Auch B."/>
            <person name="Kono T."/>
            <person name="Mallez S."/>
            <person name="Zhang Y."/>
            <person name="Obille A."/>
            <person name="Becker A."/>
            <person name="Abrahante J.E."/>
            <person name="Garbe J."/>
            <person name="Badalamenti J.P."/>
            <person name="Herman A."/>
            <person name="Mangelson H."/>
            <person name="Liachko I."/>
            <person name="Sullivan S."/>
            <person name="Sone E.D."/>
            <person name="Koren S."/>
            <person name="Silverstein K.A.T."/>
            <person name="Beckman K.B."/>
            <person name="Gohl D.M."/>
        </authorList>
    </citation>
    <scope>NUCLEOTIDE SEQUENCE</scope>
    <source>
        <strain evidence="1">Duluth1</strain>
        <tissue evidence="1">Whole animal</tissue>
    </source>
</reference>
<organism evidence="1 2">
    <name type="scientific">Dreissena polymorpha</name>
    <name type="common">Zebra mussel</name>
    <name type="synonym">Mytilus polymorpha</name>
    <dbReference type="NCBI Taxonomy" id="45954"/>
    <lineage>
        <taxon>Eukaryota</taxon>
        <taxon>Metazoa</taxon>
        <taxon>Spiralia</taxon>
        <taxon>Lophotrochozoa</taxon>
        <taxon>Mollusca</taxon>
        <taxon>Bivalvia</taxon>
        <taxon>Autobranchia</taxon>
        <taxon>Heteroconchia</taxon>
        <taxon>Euheterodonta</taxon>
        <taxon>Imparidentia</taxon>
        <taxon>Neoheterodontei</taxon>
        <taxon>Myida</taxon>
        <taxon>Dreissenoidea</taxon>
        <taxon>Dreissenidae</taxon>
        <taxon>Dreissena</taxon>
    </lineage>
</organism>
<protein>
    <submittedName>
        <fullName evidence="1">Uncharacterized protein</fullName>
    </submittedName>
</protein>
<keyword evidence="2" id="KW-1185">Reference proteome</keyword>
<proteinExistence type="predicted"/>
<evidence type="ECO:0000313" key="2">
    <source>
        <dbReference type="Proteomes" id="UP000828390"/>
    </source>
</evidence>
<reference evidence="1" key="2">
    <citation type="submission" date="2020-11" db="EMBL/GenBank/DDBJ databases">
        <authorList>
            <person name="McCartney M.A."/>
            <person name="Auch B."/>
            <person name="Kono T."/>
            <person name="Mallez S."/>
            <person name="Becker A."/>
            <person name="Gohl D.M."/>
            <person name="Silverstein K.A.T."/>
            <person name="Koren S."/>
            <person name="Bechman K.B."/>
            <person name="Herman A."/>
            <person name="Abrahante J.E."/>
            <person name="Garbe J."/>
        </authorList>
    </citation>
    <scope>NUCLEOTIDE SEQUENCE</scope>
    <source>
        <strain evidence="1">Duluth1</strain>
        <tissue evidence="1">Whole animal</tissue>
    </source>
</reference>
<dbReference type="EMBL" id="JAIWYP010000004">
    <property type="protein sequence ID" value="KAH3839066.1"/>
    <property type="molecule type" value="Genomic_DNA"/>
</dbReference>
<comment type="caution">
    <text evidence="1">The sequence shown here is derived from an EMBL/GenBank/DDBJ whole genome shotgun (WGS) entry which is preliminary data.</text>
</comment>
<sequence>MLRVSNYTYNWCLWLVNEKGLSPHQFELQKIAGKANTSDVDPQYRMEHDDWFFNNKMTSVKGTSCKNLCTSYKSAKT</sequence>
<dbReference type="AlphaFoldDB" id="A0A9D4KH59"/>
<gene>
    <name evidence="1" type="ORF">DPMN_112488</name>
</gene>
<accession>A0A9D4KH59</accession>
<dbReference type="Proteomes" id="UP000828390">
    <property type="component" value="Unassembled WGS sequence"/>
</dbReference>